<dbReference type="Proteomes" id="UP001568698">
    <property type="component" value="Unassembled WGS sequence"/>
</dbReference>
<keyword evidence="4" id="KW-1185">Reference proteome</keyword>
<gene>
    <name evidence="3" type="ORF">AB6M95_16505</name>
</gene>
<dbReference type="Pfam" id="PF13424">
    <property type="entry name" value="TPR_12"/>
    <property type="match status" value="3"/>
</dbReference>
<name>A0ABV4K5V0_9BACT</name>
<evidence type="ECO:0000313" key="4">
    <source>
        <dbReference type="Proteomes" id="UP001568698"/>
    </source>
</evidence>
<keyword evidence="2" id="KW-0802">TPR repeat</keyword>
<dbReference type="PANTHER" id="PTHR45641">
    <property type="entry name" value="TETRATRICOPEPTIDE REPEAT PROTEIN (AFU_ORTHOLOGUE AFUA_6G03870)"/>
    <property type="match status" value="1"/>
</dbReference>
<dbReference type="PANTHER" id="PTHR45641:SF19">
    <property type="entry name" value="NEPHROCYSTIN-3"/>
    <property type="match status" value="1"/>
</dbReference>
<dbReference type="Gene3D" id="1.25.40.10">
    <property type="entry name" value="Tetratricopeptide repeat domain"/>
    <property type="match status" value="2"/>
</dbReference>
<proteinExistence type="predicted"/>
<dbReference type="InterPro" id="IPR011990">
    <property type="entry name" value="TPR-like_helical_dom_sf"/>
</dbReference>
<dbReference type="SUPFAM" id="SSF48452">
    <property type="entry name" value="TPR-like"/>
    <property type="match status" value="2"/>
</dbReference>
<evidence type="ECO:0000313" key="3">
    <source>
        <dbReference type="EMBL" id="MEZ7198352.1"/>
    </source>
</evidence>
<dbReference type="RefSeq" id="WP_371387844.1">
    <property type="nucleotide sequence ID" value="NZ_JBGLYH010000064.1"/>
</dbReference>
<evidence type="ECO:0000256" key="1">
    <source>
        <dbReference type="ARBA" id="ARBA00022737"/>
    </source>
</evidence>
<keyword evidence="1" id="KW-0677">Repeat</keyword>
<dbReference type="InterPro" id="IPR019734">
    <property type="entry name" value="TPR_rpt"/>
</dbReference>
<accession>A0ABV4K5V0</accession>
<dbReference type="EMBL" id="JBGLYH010000064">
    <property type="protein sequence ID" value="MEZ7198352.1"/>
    <property type="molecule type" value="Genomic_DNA"/>
</dbReference>
<protein>
    <submittedName>
        <fullName evidence="3">Tetratricopeptide repeat protein</fullName>
    </submittedName>
</protein>
<dbReference type="SMART" id="SM00028">
    <property type="entry name" value="TPR"/>
    <property type="match status" value="5"/>
</dbReference>
<organism evidence="3 4">
    <name type="scientific">Pseudodesulfovibrio karagichevae</name>
    <dbReference type="NCBI Taxonomy" id="3239305"/>
    <lineage>
        <taxon>Bacteria</taxon>
        <taxon>Pseudomonadati</taxon>
        <taxon>Thermodesulfobacteriota</taxon>
        <taxon>Desulfovibrionia</taxon>
        <taxon>Desulfovibrionales</taxon>
        <taxon>Desulfovibrionaceae</taxon>
    </lineage>
</organism>
<comment type="caution">
    <text evidence="3">The sequence shown here is derived from an EMBL/GenBank/DDBJ whole genome shotgun (WGS) entry which is preliminary data.</text>
</comment>
<reference evidence="3 4" key="1">
    <citation type="submission" date="2024-08" db="EMBL/GenBank/DDBJ databases">
        <title>Sulfate-reducing bacteria isolated from formation water of the oil field in Kazakhstan and description of Pseudodesulfovibrio sp.</title>
        <authorList>
            <person name="Bidzhieva S.K."/>
            <person name="Tourova T.P."/>
            <person name="Grouzdev D.S."/>
            <person name="Beletsky A.V."/>
            <person name="Sokolova D.S."/>
            <person name="Samigullina S.R."/>
            <person name="Poltaraus A.B."/>
            <person name="Avtukh A.N."/>
            <person name="Tereshina V.M."/>
            <person name="Zhaparov N.S."/>
            <person name="Mardanov A.V."/>
            <person name="Nazina T.N."/>
        </authorList>
    </citation>
    <scope>NUCLEOTIDE SEQUENCE [LARGE SCALE GENOMIC DNA]</scope>
    <source>
        <strain evidence="3 4">9FUS</strain>
    </source>
</reference>
<evidence type="ECO:0000256" key="2">
    <source>
        <dbReference type="ARBA" id="ARBA00022803"/>
    </source>
</evidence>
<sequence length="449" mass="48768">MTETRDDRSPEAVLDLVREVEREAPGGAEALYMAAMLADAPLPYDFALSVDGTPHNPALVNPAAAFFAATALMDPLVGRDLVVADADHQVFALPPGVRDALRGSLDREQAAEWAGRAVYALNLALPDADPQNWPLVEWLMPHVLACRDLAADLGVNTAAANRVLHQTGFSLYYQRRHQEAAELLEAAMAVDVALKGGRHPDIAADLEGLATVYWAGQDLARAEAAFNACLELQREIFTENNPATAPVLNGLAMVRQARGDLAGAETVLNECLAVLRASNEERHPAAASCLHNLALLMDALDRPEEGLKRALESLELTTALYGEHHPETAASHNLAGLLFERLGEDPEAEAHFRRSLSIRSSAYGEDHPETGQALCNLALFLDSRGRTEEAFDCFERGFAAYERSLEPGHPYMEDGLDNLVSFLERTASSDSPLRERAEARLKLIVEKAG</sequence>